<dbReference type="GO" id="GO:0016740">
    <property type="term" value="F:transferase activity"/>
    <property type="evidence" value="ECO:0007669"/>
    <property type="project" value="UniProtKB-KW"/>
</dbReference>
<dbReference type="InterPro" id="IPR001763">
    <property type="entry name" value="Rhodanese-like_dom"/>
</dbReference>
<reference evidence="2 3" key="1">
    <citation type="submission" date="2015-11" db="EMBL/GenBank/DDBJ databases">
        <authorList>
            <person name="Zhang Y."/>
            <person name="Guo Z."/>
        </authorList>
    </citation>
    <scope>NUCLEOTIDE SEQUENCE [LARGE SCALE GENOMIC DNA]</scope>
    <source>
        <strain evidence="3">gdw1</strain>
    </source>
</reference>
<name>A0A1E2SL24_LEIXY</name>
<evidence type="ECO:0000259" key="1">
    <source>
        <dbReference type="PROSITE" id="PS50206"/>
    </source>
</evidence>
<dbReference type="CDD" id="cd00158">
    <property type="entry name" value="RHOD"/>
    <property type="match status" value="1"/>
</dbReference>
<evidence type="ECO:0000313" key="3">
    <source>
        <dbReference type="Proteomes" id="UP000094426"/>
    </source>
</evidence>
<comment type="caution">
    <text evidence="2">The sequence shown here is derived from an EMBL/GenBank/DDBJ whole genome shotgun (WGS) entry which is preliminary data.</text>
</comment>
<dbReference type="InterPro" id="IPR036873">
    <property type="entry name" value="Rhodanese-like_dom_sf"/>
</dbReference>
<sequence length="117" mass="12409">MAGYDLSETDVTATRARELIEAGAAWLLDVREQREWEAGHAPGAHHIALSEFDGRQHELPEGEQILVICRSGGRSRMVTDALLRASRLAANVSGGMDAWASSGGAVTRPDGSPGTVV</sequence>
<dbReference type="SMART" id="SM00450">
    <property type="entry name" value="RHOD"/>
    <property type="match status" value="1"/>
</dbReference>
<dbReference type="Proteomes" id="UP000094426">
    <property type="component" value="Unassembled WGS sequence"/>
</dbReference>
<dbReference type="PANTHER" id="PTHR43031">
    <property type="entry name" value="FAD-DEPENDENT OXIDOREDUCTASE"/>
    <property type="match status" value="1"/>
</dbReference>
<dbReference type="Pfam" id="PF00581">
    <property type="entry name" value="Rhodanese"/>
    <property type="match status" value="1"/>
</dbReference>
<dbReference type="PANTHER" id="PTHR43031:SF16">
    <property type="entry name" value="OXIDOREDUCTASE"/>
    <property type="match status" value="1"/>
</dbReference>
<gene>
    <name evidence="2" type="ORF">ATY41_01975</name>
</gene>
<organism evidence="2 3">
    <name type="scientific">Leifsonia xyli subsp. xyli</name>
    <dbReference type="NCBI Taxonomy" id="59736"/>
    <lineage>
        <taxon>Bacteria</taxon>
        <taxon>Bacillati</taxon>
        <taxon>Actinomycetota</taxon>
        <taxon>Actinomycetes</taxon>
        <taxon>Micrococcales</taxon>
        <taxon>Microbacteriaceae</taxon>
        <taxon>Leifsonia</taxon>
    </lineage>
</organism>
<proteinExistence type="predicted"/>
<accession>A0A1E2SL24</accession>
<protein>
    <submittedName>
        <fullName evidence="2">Sulfurtransferase</fullName>
    </submittedName>
</protein>
<keyword evidence="2" id="KW-0808">Transferase</keyword>
<dbReference type="EMBL" id="LNZG01000012">
    <property type="protein sequence ID" value="ODA90421.1"/>
    <property type="molecule type" value="Genomic_DNA"/>
</dbReference>
<dbReference type="SUPFAM" id="SSF52821">
    <property type="entry name" value="Rhodanese/Cell cycle control phosphatase"/>
    <property type="match status" value="1"/>
</dbReference>
<feature type="domain" description="Rhodanese" evidence="1">
    <location>
        <begin position="21"/>
        <end position="108"/>
    </location>
</feature>
<dbReference type="OrthoDB" id="9800872at2"/>
<dbReference type="AlphaFoldDB" id="A0A1E2SL24"/>
<dbReference type="RefSeq" id="WP_041767451.1">
    <property type="nucleotide sequence ID" value="NZ_LNZG01000012.1"/>
</dbReference>
<dbReference type="Gene3D" id="3.40.250.10">
    <property type="entry name" value="Rhodanese-like domain"/>
    <property type="match status" value="1"/>
</dbReference>
<evidence type="ECO:0000313" key="2">
    <source>
        <dbReference type="EMBL" id="ODA90421.1"/>
    </source>
</evidence>
<dbReference type="InterPro" id="IPR050229">
    <property type="entry name" value="GlpE_sulfurtransferase"/>
</dbReference>
<dbReference type="PROSITE" id="PS50206">
    <property type="entry name" value="RHODANESE_3"/>
    <property type="match status" value="1"/>
</dbReference>